<dbReference type="GO" id="GO:0005737">
    <property type="term" value="C:cytoplasm"/>
    <property type="evidence" value="ECO:0007669"/>
    <property type="project" value="TreeGrafter"/>
</dbReference>
<dbReference type="EMBL" id="CAKMRJ010005634">
    <property type="protein sequence ID" value="CAH1450787.1"/>
    <property type="molecule type" value="Genomic_DNA"/>
</dbReference>
<dbReference type="InterPro" id="IPR036263">
    <property type="entry name" value="Chorismate_II_sf"/>
</dbReference>
<comment type="catalytic activity">
    <reaction evidence="1">
        <text>chorismate = prephenate</text>
        <dbReference type="Rhea" id="RHEA:13897"/>
        <dbReference type="ChEBI" id="CHEBI:29748"/>
        <dbReference type="ChEBI" id="CHEBI:29934"/>
        <dbReference type="EC" id="5.4.99.5"/>
    </reaction>
</comment>
<dbReference type="Gene3D" id="1.10.590.10">
    <property type="entry name" value="Chorismate mutase, AroQ class superfamily, eukaryotic"/>
    <property type="match status" value="1"/>
</dbReference>
<dbReference type="GO" id="GO:0009073">
    <property type="term" value="P:aromatic amino acid family biosynthetic process"/>
    <property type="evidence" value="ECO:0007669"/>
    <property type="project" value="InterPro"/>
</dbReference>
<evidence type="ECO:0000256" key="3">
    <source>
        <dbReference type="ARBA" id="ARBA00023235"/>
    </source>
</evidence>
<dbReference type="AlphaFoldDB" id="A0AAU9PKB7"/>
<dbReference type="SUPFAM" id="SSF48600">
    <property type="entry name" value="Chorismate mutase II"/>
    <property type="match status" value="1"/>
</dbReference>
<gene>
    <name evidence="4" type="ORF">LVIROSA_LOCUS36191</name>
</gene>
<dbReference type="PROSITE" id="PS51169">
    <property type="entry name" value="CHORISMATE_MUT_3"/>
    <property type="match status" value="1"/>
</dbReference>
<dbReference type="PANTHER" id="PTHR21145:SF8">
    <property type="entry name" value="CHORISMATE MUTASE"/>
    <property type="match status" value="1"/>
</dbReference>
<accession>A0AAU9PKB7</accession>
<dbReference type="GO" id="GO:0046417">
    <property type="term" value="P:chorismate metabolic process"/>
    <property type="evidence" value="ECO:0007669"/>
    <property type="project" value="InterPro"/>
</dbReference>
<keyword evidence="3" id="KW-0413">Isomerase</keyword>
<dbReference type="Proteomes" id="UP001157418">
    <property type="component" value="Unassembled WGS sequence"/>
</dbReference>
<evidence type="ECO:0000256" key="1">
    <source>
        <dbReference type="ARBA" id="ARBA00000824"/>
    </source>
</evidence>
<dbReference type="PANTHER" id="PTHR21145">
    <property type="entry name" value="CHORISMATE MUTASE"/>
    <property type="match status" value="1"/>
</dbReference>
<dbReference type="GO" id="GO:0004106">
    <property type="term" value="F:chorismate mutase activity"/>
    <property type="evidence" value="ECO:0007669"/>
    <property type="project" value="UniProtKB-EC"/>
</dbReference>
<protein>
    <recommendedName>
        <fullName evidence="2">chorismate mutase</fullName>
        <ecNumber evidence="2">5.4.99.5</ecNumber>
    </recommendedName>
</protein>
<sequence>MAVITEKNNYKQQKQGENISILPVFSEPKNWNLQISNSGVSKNGVQSVQASATSFGSKNETRVDESEIYTLDGIRSSLIRQEDSIIFSLVERAQFCYNEDTYDPNAFFMDGFKGSLVEFMVKETEKVHAQVGRYKSPDEHPFFPKDYLTYVAPIGIPTDININLKIWDIYFKDLLPRLVKEGNDGNCGSAATCDSTCLQARPV</sequence>
<name>A0AAU9PKB7_9ASTR</name>
<proteinExistence type="predicted"/>
<dbReference type="InterPro" id="IPR037039">
    <property type="entry name" value="CM_AroQ_sf_eucaryotic"/>
</dbReference>
<dbReference type="InterPro" id="IPR008238">
    <property type="entry name" value="Chorismate_mutase_AroQ_euk"/>
</dbReference>
<evidence type="ECO:0000313" key="5">
    <source>
        <dbReference type="Proteomes" id="UP001157418"/>
    </source>
</evidence>
<comment type="caution">
    <text evidence="4">The sequence shown here is derived from an EMBL/GenBank/DDBJ whole genome shotgun (WGS) entry which is preliminary data.</text>
</comment>
<organism evidence="4 5">
    <name type="scientific">Lactuca virosa</name>
    <dbReference type="NCBI Taxonomy" id="75947"/>
    <lineage>
        <taxon>Eukaryota</taxon>
        <taxon>Viridiplantae</taxon>
        <taxon>Streptophyta</taxon>
        <taxon>Embryophyta</taxon>
        <taxon>Tracheophyta</taxon>
        <taxon>Spermatophyta</taxon>
        <taxon>Magnoliopsida</taxon>
        <taxon>eudicotyledons</taxon>
        <taxon>Gunneridae</taxon>
        <taxon>Pentapetalae</taxon>
        <taxon>asterids</taxon>
        <taxon>campanulids</taxon>
        <taxon>Asterales</taxon>
        <taxon>Asteraceae</taxon>
        <taxon>Cichorioideae</taxon>
        <taxon>Cichorieae</taxon>
        <taxon>Lactucinae</taxon>
        <taxon>Lactuca</taxon>
    </lineage>
</organism>
<reference evidence="4 5" key="1">
    <citation type="submission" date="2022-01" db="EMBL/GenBank/DDBJ databases">
        <authorList>
            <person name="Xiong W."/>
            <person name="Schranz E."/>
        </authorList>
    </citation>
    <scope>NUCLEOTIDE SEQUENCE [LARGE SCALE GENOMIC DNA]</scope>
</reference>
<keyword evidence="5" id="KW-1185">Reference proteome</keyword>
<evidence type="ECO:0000256" key="2">
    <source>
        <dbReference type="ARBA" id="ARBA00012404"/>
    </source>
</evidence>
<dbReference type="EC" id="5.4.99.5" evidence="2"/>
<evidence type="ECO:0000313" key="4">
    <source>
        <dbReference type="EMBL" id="CAH1450787.1"/>
    </source>
</evidence>